<dbReference type="PROSITE" id="PS51257">
    <property type="entry name" value="PROKAR_LIPOPROTEIN"/>
    <property type="match status" value="1"/>
</dbReference>
<dbReference type="InterPro" id="IPR011990">
    <property type="entry name" value="TPR-like_helical_dom_sf"/>
</dbReference>
<dbReference type="Gene3D" id="1.25.40.390">
    <property type="match status" value="1"/>
</dbReference>
<feature type="domain" description="SusD-like N-terminal" evidence="1">
    <location>
        <begin position="81"/>
        <end position="213"/>
    </location>
</feature>
<proteinExistence type="predicted"/>
<reference evidence="2 3" key="1">
    <citation type="submission" date="2019-09" db="EMBL/GenBank/DDBJ databases">
        <title>Butyricimonas paravirosa DSM 105722 (=214-4 = JCM 18677 = CCUG 65563).</title>
        <authorList>
            <person name="Le Roy T."/>
            <person name="Cani P.D."/>
        </authorList>
    </citation>
    <scope>NUCLEOTIDE SEQUENCE [LARGE SCALE GENOMIC DNA]</scope>
    <source>
        <strain evidence="2 3">DSM 105722</strain>
    </source>
</reference>
<dbReference type="Pfam" id="PF14322">
    <property type="entry name" value="SusD-like_3"/>
    <property type="match status" value="1"/>
</dbReference>
<protein>
    <submittedName>
        <fullName evidence="2">RagB/SusD family nutrient uptake outer membrane protein</fullName>
    </submittedName>
</protein>
<evidence type="ECO:0000313" key="2">
    <source>
        <dbReference type="EMBL" id="WOF13697.1"/>
    </source>
</evidence>
<dbReference type="EMBL" id="CP043839">
    <property type="protein sequence ID" value="WOF13697.1"/>
    <property type="molecule type" value="Genomic_DNA"/>
</dbReference>
<accession>A0ABZ0FYQ0</accession>
<sequence>MDQVMKLKYVIIVLIALLSFSSCNDWLDVVPQGQVQGEDLLTDEKGYNSALDGIYYKLTSETLYGMELSFGMMDVLAQYWDLSTKTKNPYYKQSLFDYEDATSKTRFKAIWSMMYQGITQANYILESLEGNRDKIKYAELIEGEAYALRAFIHMELASMYGPVIRTEADLDKECIAYRTEYNVKAQEFESMRSVLTKAKEDLTKAEELLKNDPIVENKRYGNGNSSMLDYHAVLERRGDRMNLYAVKGLLMRVELALMNKAGARQLAVNLIDECKSTELFTLTDKTDKLYDINMGEEMLLGFYKNDLWEVARDTFGMEKGNAEANFCITPNQYDIYLNELYGRAPDGSGTDNRLRVWFQRPSSGADYYNFQKLYETSHPGTIYLPYYPEVAILKLSEVYYVACETSIGVDNGKALEYLNEVRDSRNLAKLAGPYGNEELMEYLMREMRKDFIGEGRMWPIYKRLYRDFYVRQGVIIAPTEDKYVFPIPDEEYEYSPNTNPKGDK</sequence>
<gene>
    <name evidence="2" type="ORF">F1644_16140</name>
</gene>
<keyword evidence="3" id="KW-1185">Reference proteome</keyword>
<organism evidence="2 3">
    <name type="scientific">Butyricimonas paravirosa</name>
    <dbReference type="NCBI Taxonomy" id="1472417"/>
    <lineage>
        <taxon>Bacteria</taxon>
        <taxon>Pseudomonadati</taxon>
        <taxon>Bacteroidota</taxon>
        <taxon>Bacteroidia</taxon>
        <taxon>Bacteroidales</taxon>
        <taxon>Odoribacteraceae</taxon>
        <taxon>Butyricimonas</taxon>
    </lineage>
</organism>
<evidence type="ECO:0000259" key="1">
    <source>
        <dbReference type="Pfam" id="PF14322"/>
    </source>
</evidence>
<name>A0ABZ0FYQ0_9BACT</name>
<dbReference type="SUPFAM" id="SSF48452">
    <property type="entry name" value="TPR-like"/>
    <property type="match status" value="1"/>
</dbReference>
<dbReference type="Proteomes" id="UP001302374">
    <property type="component" value="Chromosome"/>
</dbReference>
<evidence type="ECO:0000313" key="3">
    <source>
        <dbReference type="Proteomes" id="UP001302374"/>
    </source>
</evidence>
<dbReference type="InterPro" id="IPR033985">
    <property type="entry name" value="SusD-like_N"/>
</dbReference>